<name>A0A2W4SHK3_9GAMM</name>
<dbReference type="EMBL" id="QJPH01000407">
    <property type="protein sequence ID" value="PZN74960.1"/>
    <property type="molecule type" value="Genomic_DNA"/>
</dbReference>
<evidence type="ECO:0000313" key="4">
    <source>
        <dbReference type="Proteomes" id="UP000249396"/>
    </source>
</evidence>
<reference evidence="3 4" key="1">
    <citation type="journal article" date="2018" name="Aquat. Microb. Ecol.">
        <title>Gammaproteobacterial methanotrophs dominate.</title>
        <authorList>
            <person name="Rissanen A.J."/>
            <person name="Saarenheimo J."/>
            <person name="Tiirola M."/>
            <person name="Peura S."/>
            <person name="Aalto S.L."/>
            <person name="Karvinen A."/>
            <person name="Nykanen H."/>
        </authorList>
    </citation>
    <scope>NUCLEOTIDE SEQUENCE [LARGE SCALE GENOMIC DNA]</scope>
    <source>
        <strain evidence="3">AMbin10</strain>
    </source>
</reference>
<keyword evidence="2" id="KW-0472">Membrane</keyword>
<keyword evidence="2" id="KW-1133">Transmembrane helix</keyword>
<feature type="compositionally biased region" description="Basic and acidic residues" evidence="1">
    <location>
        <begin position="56"/>
        <end position="73"/>
    </location>
</feature>
<keyword evidence="2" id="KW-0812">Transmembrane</keyword>
<organism evidence="3 4">
    <name type="scientific">Candidatus Methylumidiphilus alinenensis</name>
    <dbReference type="NCBI Taxonomy" id="2202197"/>
    <lineage>
        <taxon>Bacteria</taxon>
        <taxon>Pseudomonadati</taxon>
        <taxon>Pseudomonadota</taxon>
        <taxon>Gammaproteobacteria</taxon>
        <taxon>Methylococcales</taxon>
        <taxon>Candidatus Methylumidiphilus</taxon>
    </lineage>
</organism>
<feature type="compositionally biased region" description="Basic residues" evidence="1">
    <location>
        <begin position="152"/>
        <end position="165"/>
    </location>
</feature>
<evidence type="ECO:0000256" key="1">
    <source>
        <dbReference type="SAM" id="MobiDB-lite"/>
    </source>
</evidence>
<comment type="caution">
    <text evidence="3">The sequence shown here is derived from an EMBL/GenBank/DDBJ whole genome shotgun (WGS) entry which is preliminary data.</text>
</comment>
<feature type="compositionally biased region" description="Basic and acidic residues" evidence="1">
    <location>
        <begin position="99"/>
        <end position="110"/>
    </location>
</feature>
<dbReference type="Proteomes" id="UP000249396">
    <property type="component" value="Unassembled WGS sequence"/>
</dbReference>
<evidence type="ECO:0000313" key="3">
    <source>
        <dbReference type="EMBL" id="PZN74960.1"/>
    </source>
</evidence>
<protein>
    <submittedName>
        <fullName evidence="3">Uncharacterized protein</fullName>
    </submittedName>
</protein>
<feature type="region of interest" description="Disordered" evidence="1">
    <location>
        <begin position="56"/>
        <end position="358"/>
    </location>
</feature>
<evidence type="ECO:0000256" key="2">
    <source>
        <dbReference type="SAM" id="Phobius"/>
    </source>
</evidence>
<feature type="transmembrane region" description="Helical" evidence="2">
    <location>
        <begin position="9"/>
        <end position="27"/>
    </location>
</feature>
<sequence>MEQQLKHRLIGVIILVALIVIFVPMLFEKSDDKGKLSSTGIPSIPDDILEKTIELPKTAEDIAPPKEDEKKTVESGYKIVPFNNEDTPPKSKSAGQPKPKIEGKMDKPLTPEEEDTSKETKPGMEVEKEIQPVDAVKQAPAILPDAKEPKPQVHRLVKAKHHKAERKTEPEASPTTEPDADLDPVEGEPRNQVKAENSTPKTHHSHASFHHKQGAVAVHKPVTVKNAETTNLPEHHHHTKVKESKPMHSPLLPETDRDLEDEPVPAPAKPVTPHVKTKSSAGIVQKPKVYAPKKPNTVKPSEPRHTVKPVRPLESAHPATKVHKTEHTPTDGDALQAKPKPAKTAPVLAKPIKPADSE</sequence>
<accession>A0A2W4SHK3</accession>
<gene>
    <name evidence="3" type="ORF">DM484_20045</name>
</gene>
<dbReference type="AlphaFoldDB" id="A0A2W4SHK3"/>
<proteinExistence type="predicted"/>
<feature type="compositionally biased region" description="Basic residues" evidence="1">
    <location>
        <begin position="201"/>
        <end position="213"/>
    </location>
</feature>
<feature type="compositionally biased region" description="Basic and acidic residues" evidence="1">
    <location>
        <begin position="117"/>
        <end position="131"/>
    </location>
</feature>